<feature type="transmembrane region" description="Helical" evidence="6">
    <location>
        <begin position="114"/>
        <end position="140"/>
    </location>
</feature>
<dbReference type="Gene3D" id="1.20.1250.20">
    <property type="entry name" value="MFS general substrate transporter like domains"/>
    <property type="match status" value="1"/>
</dbReference>
<dbReference type="PROSITE" id="PS50850">
    <property type="entry name" value="MFS"/>
    <property type="match status" value="1"/>
</dbReference>
<feature type="transmembrane region" description="Helical" evidence="6">
    <location>
        <begin position="426"/>
        <end position="446"/>
    </location>
</feature>
<accession>A0A918GYY9</accession>
<dbReference type="InterPro" id="IPR011701">
    <property type="entry name" value="MFS"/>
</dbReference>
<dbReference type="Proteomes" id="UP000619486">
    <property type="component" value="Unassembled WGS sequence"/>
</dbReference>
<evidence type="ECO:0000256" key="6">
    <source>
        <dbReference type="SAM" id="Phobius"/>
    </source>
</evidence>
<evidence type="ECO:0000256" key="2">
    <source>
        <dbReference type="ARBA" id="ARBA00022692"/>
    </source>
</evidence>
<comment type="caution">
    <text evidence="8">The sequence shown here is derived from an EMBL/GenBank/DDBJ whole genome shotgun (WGS) entry which is preliminary data.</text>
</comment>
<feature type="compositionally biased region" description="Basic and acidic residues" evidence="5">
    <location>
        <begin position="1"/>
        <end position="16"/>
    </location>
</feature>
<feature type="compositionally biased region" description="Basic and acidic residues" evidence="5">
    <location>
        <begin position="62"/>
        <end position="75"/>
    </location>
</feature>
<feature type="transmembrane region" description="Helical" evidence="6">
    <location>
        <begin position="486"/>
        <end position="505"/>
    </location>
</feature>
<feature type="transmembrane region" description="Helical" evidence="6">
    <location>
        <begin position="458"/>
        <end position="480"/>
    </location>
</feature>
<reference evidence="8" key="1">
    <citation type="journal article" date="2014" name="Int. J. Syst. Evol. Microbiol.">
        <title>Complete genome sequence of Corynebacterium casei LMG S-19264T (=DSM 44701T), isolated from a smear-ripened cheese.</title>
        <authorList>
            <consortium name="US DOE Joint Genome Institute (JGI-PGF)"/>
            <person name="Walter F."/>
            <person name="Albersmeier A."/>
            <person name="Kalinowski J."/>
            <person name="Ruckert C."/>
        </authorList>
    </citation>
    <scope>NUCLEOTIDE SEQUENCE</scope>
    <source>
        <strain evidence="8">JCM 3172</strain>
    </source>
</reference>
<dbReference type="PANTHER" id="PTHR23534">
    <property type="entry name" value="MFS PERMEASE"/>
    <property type="match status" value="1"/>
</dbReference>
<organism evidence="8 9">
    <name type="scientific">Streptomyces purpureus</name>
    <dbReference type="NCBI Taxonomy" id="1951"/>
    <lineage>
        <taxon>Bacteria</taxon>
        <taxon>Bacillati</taxon>
        <taxon>Actinomycetota</taxon>
        <taxon>Actinomycetes</taxon>
        <taxon>Kitasatosporales</taxon>
        <taxon>Streptomycetaceae</taxon>
        <taxon>Streptomyces</taxon>
    </lineage>
</organism>
<protein>
    <recommendedName>
        <fullName evidence="7">Major facilitator superfamily (MFS) profile domain-containing protein</fullName>
    </recommendedName>
</protein>
<sequence length="512" mass="50528">MSDRGHAPSDRGHAPSDRGQGPRPTGGRGRVRPAAAGAASDRGQGPRPTGGGEGRVRPGAGPRDRRDVFSGRKGWDTASVTTSRGAADAADARPPAEPAIAVTADELPAVRRRIAAVLIASQILGGLGVAIGIALAAVLAQEISGTEALAGLAPTATVAGTALLSMPLAALMTSRGRRPGLVLAYLVGALGSGVVVLAAVIGSFPLLLVGMAAFGAGSSANLQARFAAADLAEPERRGRAISTVVWATTIGAVLGPNVASPAGRTVSGLGIPATAGPFVWAAGVFLISAVMVAVLLRPDPLLTARALAGPAEDGSPAARSLRAGLTAVRESPRARLALVAVAVSHTAMVSIMSMTPVALTHHGAGIQLIGLVISGHIAGMYAFSPVMGWLSDRLGRLSVIGLAVGLLALAALLAGTAGPSHARTAAGLFLLGLGWSAGLVGGSALLTDSVPQAARAAVQGLSDLTMNTAAGVGGVAAGLIVAHGGYGWLNAVGAALLLPLAALAVRRATSRA</sequence>
<dbReference type="EMBL" id="BMQQ01000004">
    <property type="protein sequence ID" value="GGT24050.1"/>
    <property type="molecule type" value="Genomic_DNA"/>
</dbReference>
<keyword evidence="3 6" id="KW-1133">Transmembrane helix</keyword>
<name>A0A918GYY9_9ACTN</name>
<feature type="region of interest" description="Disordered" evidence="5">
    <location>
        <begin position="1"/>
        <end position="94"/>
    </location>
</feature>
<evidence type="ECO:0000256" key="4">
    <source>
        <dbReference type="ARBA" id="ARBA00023136"/>
    </source>
</evidence>
<feature type="transmembrane region" description="Helical" evidence="6">
    <location>
        <begin position="278"/>
        <end position="296"/>
    </location>
</feature>
<dbReference type="Pfam" id="PF07690">
    <property type="entry name" value="MFS_1"/>
    <property type="match status" value="1"/>
</dbReference>
<feature type="transmembrane region" description="Helical" evidence="6">
    <location>
        <begin position="364"/>
        <end position="383"/>
    </location>
</feature>
<dbReference type="SUPFAM" id="SSF103473">
    <property type="entry name" value="MFS general substrate transporter"/>
    <property type="match status" value="1"/>
</dbReference>
<feature type="transmembrane region" description="Helical" evidence="6">
    <location>
        <begin position="152"/>
        <end position="170"/>
    </location>
</feature>
<evidence type="ECO:0000313" key="8">
    <source>
        <dbReference type="EMBL" id="GGT24050.1"/>
    </source>
</evidence>
<dbReference type="AlphaFoldDB" id="A0A918GYY9"/>
<feature type="transmembrane region" description="Helical" evidence="6">
    <location>
        <begin position="240"/>
        <end position="258"/>
    </location>
</feature>
<keyword evidence="2 6" id="KW-0812">Transmembrane</keyword>
<keyword evidence="9" id="KW-1185">Reference proteome</keyword>
<comment type="subcellular location">
    <subcellularLocation>
        <location evidence="1">Cell membrane</location>
        <topology evidence="1">Multi-pass membrane protein</topology>
    </subcellularLocation>
</comment>
<feature type="domain" description="Major facilitator superfamily (MFS) profile" evidence="7">
    <location>
        <begin position="114"/>
        <end position="511"/>
    </location>
</feature>
<dbReference type="PANTHER" id="PTHR23534:SF1">
    <property type="entry name" value="MAJOR FACILITATOR SUPERFAMILY PROTEIN"/>
    <property type="match status" value="1"/>
</dbReference>
<feature type="transmembrane region" description="Helical" evidence="6">
    <location>
        <begin position="395"/>
        <end position="414"/>
    </location>
</feature>
<dbReference type="InterPro" id="IPR036259">
    <property type="entry name" value="MFS_trans_sf"/>
</dbReference>
<keyword evidence="4 6" id="KW-0472">Membrane</keyword>
<evidence type="ECO:0000259" key="7">
    <source>
        <dbReference type="PROSITE" id="PS50850"/>
    </source>
</evidence>
<feature type="transmembrane region" description="Helical" evidence="6">
    <location>
        <begin position="336"/>
        <end position="358"/>
    </location>
</feature>
<evidence type="ECO:0000256" key="5">
    <source>
        <dbReference type="SAM" id="MobiDB-lite"/>
    </source>
</evidence>
<feature type="transmembrane region" description="Helical" evidence="6">
    <location>
        <begin position="182"/>
        <end position="201"/>
    </location>
</feature>
<feature type="compositionally biased region" description="Low complexity" evidence="5">
    <location>
        <begin position="32"/>
        <end position="47"/>
    </location>
</feature>
<dbReference type="InterPro" id="IPR020846">
    <property type="entry name" value="MFS_dom"/>
</dbReference>
<gene>
    <name evidence="8" type="ORF">GCM10014713_16350</name>
</gene>
<evidence type="ECO:0000313" key="9">
    <source>
        <dbReference type="Proteomes" id="UP000619486"/>
    </source>
</evidence>
<dbReference type="GO" id="GO:0005886">
    <property type="term" value="C:plasma membrane"/>
    <property type="evidence" value="ECO:0007669"/>
    <property type="project" value="UniProtKB-SubCell"/>
</dbReference>
<evidence type="ECO:0000256" key="1">
    <source>
        <dbReference type="ARBA" id="ARBA00004651"/>
    </source>
</evidence>
<dbReference type="GO" id="GO:0022857">
    <property type="term" value="F:transmembrane transporter activity"/>
    <property type="evidence" value="ECO:0007669"/>
    <property type="project" value="InterPro"/>
</dbReference>
<proteinExistence type="predicted"/>
<evidence type="ECO:0000256" key="3">
    <source>
        <dbReference type="ARBA" id="ARBA00022989"/>
    </source>
</evidence>
<reference evidence="8" key="2">
    <citation type="submission" date="2020-09" db="EMBL/GenBank/DDBJ databases">
        <authorList>
            <person name="Sun Q."/>
            <person name="Ohkuma M."/>
        </authorList>
    </citation>
    <scope>NUCLEOTIDE SEQUENCE</scope>
    <source>
        <strain evidence="8">JCM 3172</strain>
    </source>
</reference>
<feature type="transmembrane region" description="Helical" evidence="6">
    <location>
        <begin position="207"/>
        <end position="228"/>
    </location>
</feature>